<dbReference type="SUPFAM" id="SSF48464">
    <property type="entry name" value="ENTH/VHS domain"/>
    <property type="match status" value="1"/>
</dbReference>
<protein>
    <recommendedName>
        <fullName evidence="3">VHS domain-containing protein</fullName>
    </recommendedName>
</protein>
<dbReference type="KEGG" id="dpx:DAPPUDRAFT_304789"/>
<keyword evidence="1" id="KW-0813">Transport</keyword>
<evidence type="ECO:0000256" key="1">
    <source>
        <dbReference type="ARBA" id="ARBA00022448"/>
    </source>
</evidence>
<accession>E9FUW0</accession>
<gene>
    <name evidence="4" type="ORF">DAPPUDRAFT_304789</name>
</gene>
<dbReference type="GO" id="GO:0016020">
    <property type="term" value="C:membrane"/>
    <property type="evidence" value="ECO:0000318"/>
    <property type="project" value="GO_Central"/>
</dbReference>
<dbReference type="AlphaFoldDB" id="E9FUW0"/>
<dbReference type="STRING" id="6669.E9FUW0"/>
<dbReference type="PhylomeDB" id="E9FUW0"/>
<dbReference type="CDD" id="cd03565">
    <property type="entry name" value="VHS_Tom1_like"/>
    <property type="match status" value="1"/>
</dbReference>
<dbReference type="GO" id="GO:0043130">
    <property type="term" value="F:ubiquitin binding"/>
    <property type="evidence" value="ECO:0007669"/>
    <property type="project" value="InterPro"/>
</dbReference>
<dbReference type="GO" id="GO:0005768">
    <property type="term" value="C:endosome"/>
    <property type="evidence" value="ECO:0000318"/>
    <property type="project" value="GO_Central"/>
</dbReference>
<dbReference type="InParanoid" id="E9FUW0"/>
<dbReference type="InterPro" id="IPR004152">
    <property type="entry name" value="GAT_dom"/>
</dbReference>
<dbReference type="Gene3D" id="1.20.58.160">
    <property type="match status" value="1"/>
</dbReference>
<keyword evidence="5" id="KW-1185">Reference proteome</keyword>
<sequence>METVAAFFGGNPFATPIGQLIERATDASLSDENWALNIEICDMVNEQDDGPRDAVRAIKKRLQLNAGKNHTVVMHTLIVLETAVKNCGRRFHILVCSKDFVQELVKLIGPRNDPPTDLQEKVLTLIQSWSDAFQQYPELQGVTQVYQELKSKGIEFPMTNMDLMAPIITPQKSVYQRPPPADPQHAAPVDVSTLSAITLSGPQLAKLQHELSMVEGNMSVLSEMLAEMSPGQEKPADLELLRELYSTCRNMQQRLVELVDRVANDEITAHLLKINDDLNNLFLR</sequence>
<dbReference type="SUPFAM" id="SSF89009">
    <property type="entry name" value="GAT-like domain"/>
    <property type="match status" value="1"/>
</dbReference>
<evidence type="ECO:0000313" key="4">
    <source>
        <dbReference type="EMBL" id="EFX88793.1"/>
    </source>
</evidence>
<dbReference type="Pfam" id="PF03127">
    <property type="entry name" value="GAT"/>
    <property type="match status" value="1"/>
</dbReference>
<dbReference type="InterPro" id="IPR002014">
    <property type="entry name" value="VHS_dom"/>
</dbReference>
<feature type="domain" description="VHS" evidence="3">
    <location>
        <begin position="17"/>
        <end position="153"/>
    </location>
</feature>
<dbReference type="PANTHER" id="PTHR13856">
    <property type="entry name" value="VHS DOMAIN CONTAINING PROTEIN FAMILY"/>
    <property type="match status" value="1"/>
</dbReference>
<dbReference type="HOGENOM" id="CLU_043812_0_0_1"/>
<dbReference type="PANTHER" id="PTHR13856:SF137">
    <property type="entry name" value="GH05942P"/>
    <property type="match status" value="1"/>
</dbReference>
<dbReference type="GO" id="GO:0015031">
    <property type="term" value="P:protein transport"/>
    <property type="evidence" value="ECO:0007669"/>
    <property type="project" value="UniProtKB-KW"/>
</dbReference>
<dbReference type="GO" id="GO:0035091">
    <property type="term" value="F:phosphatidylinositol binding"/>
    <property type="evidence" value="ECO:0007669"/>
    <property type="project" value="InterPro"/>
</dbReference>
<dbReference type="EMBL" id="GL732525">
    <property type="protein sequence ID" value="EFX88793.1"/>
    <property type="molecule type" value="Genomic_DNA"/>
</dbReference>
<dbReference type="OrthoDB" id="2018246at2759"/>
<name>E9FUW0_DAPPU</name>
<dbReference type="OMA" id="QPEPAMI"/>
<dbReference type="InterPro" id="IPR008942">
    <property type="entry name" value="ENTH_VHS"/>
</dbReference>
<dbReference type="InterPro" id="IPR038425">
    <property type="entry name" value="GAT_sf"/>
</dbReference>
<organism evidence="4 5">
    <name type="scientific">Daphnia pulex</name>
    <name type="common">Water flea</name>
    <dbReference type="NCBI Taxonomy" id="6669"/>
    <lineage>
        <taxon>Eukaryota</taxon>
        <taxon>Metazoa</taxon>
        <taxon>Ecdysozoa</taxon>
        <taxon>Arthropoda</taxon>
        <taxon>Crustacea</taxon>
        <taxon>Branchiopoda</taxon>
        <taxon>Diplostraca</taxon>
        <taxon>Cladocera</taxon>
        <taxon>Anomopoda</taxon>
        <taxon>Daphniidae</taxon>
        <taxon>Daphnia</taxon>
    </lineage>
</organism>
<dbReference type="SMART" id="SM00288">
    <property type="entry name" value="VHS"/>
    <property type="match status" value="1"/>
</dbReference>
<evidence type="ECO:0000256" key="2">
    <source>
        <dbReference type="ARBA" id="ARBA00022927"/>
    </source>
</evidence>
<evidence type="ECO:0000259" key="3">
    <source>
        <dbReference type="SMART" id="SM00288"/>
    </source>
</evidence>
<dbReference type="GO" id="GO:0030276">
    <property type="term" value="F:clathrin binding"/>
    <property type="evidence" value="ECO:0000318"/>
    <property type="project" value="GO_Central"/>
</dbReference>
<dbReference type="FunCoup" id="E9FUW0">
    <property type="interactions" value="660"/>
</dbReference>
<keyword evidence="2" id="KW-0653">Protein transport</keyword>
<reference evidence="4 5" key="1">
    <citation type="journal article" date="2011" name="Science">
        <title>The ecoresponsive genome of Daphnia pulex.</title>
        <authorList>
            <person name="Colbourne J.K."/>
            <person name="Pfrender M.E."/>
            <person name="Gilbert D."/>
            <person name="Thomas W.K."/>
            <person name="Tucker A."/>
            <person name="Oakley T.H."/>
            <person name="Tokishita S."/>
            <person name="Aerts A."/>
            <person name="Arnold G.J."/>
            <person name="Basu M.K."/>
            <person name="Bauer D.J."/>
            <person name="Caceres C.E."/>
            <person name="Carmel L."/>
            <person name="Casola C."/>
            <person name="Choi J.H."/>
            <person name="Detter J.C."/>
            <person name="Dong Q."/>
            <person name="Dusheyko S."/>
            <person name="Eads B.D."/>
            <person name="Frohlich T."/>
            <person name="Geiler-Samerotte K.A."/>
            <person name="Gerlach D."/>
            <person name="Hatcher P."/>
            <person name="Jogdeo S."/>
            <person name="Krijgsveld J."/>
            <person name="Kriventseva E.V."/>
            <person name="Kultz D."/>
            <person name="Laforsch C."/>
            <person name="Lindquist E."/>
            <person name="Lopez J."/>
            <person name="Manak J.R."/>
            <person name="Muller J."/>
            <person name="Pangilinan J."/>
            <person name="Patwardhan R.P."/>
            <person name="Pitluck S."/>
            <person name="Pritham E.J."/>
            <person name="Rechtsteiner A."/>
            <person name="Rho M."/>
            <person name="Rogozin I.B."/>
            <person name="Sakarya O."/>
            <person name="Salamov A."/>
            <person name="Schaack S."/>
            <person name="Shapiro H."/>
            <person name="Shiga Y."/>
            <person name="Skalitzky C."/>
            <person name="Smith Z."/>
            <person name="Souvorov A."/>
            <person name="Sung W."/>
            <person name="Tang Z."/>
            <person name="Tsuchiya D."/>
            <person name="Tu H."/>
            <person name="Vos H."/>
            <person name="Wang M."/>
            <person name="Wolf Y.I."/>
            <person name="Yamagata H."/>
            <person name="Yamada T."/>
            <person name="Ye Y."/>
            <person name="Shaw J.R."/>
            <person name="Andrews J."/>
            <person name="Crease T.J."/>
            <person name="Tang H."/>
            <person name="Lucas S.M."/>
            <person name="Robertson H.M."/>
            <person name="Bork P."/>
            <person name="Koonin E.V."/>
            <person name="Zdobnov E.M."/>
            <person name="Grigoriev I.V."/>
            <person name="Lynch M."/>
            <person name="Boore J.L."/>
        </authorList>
    </citation>
    <scope>NUCLEOTIDE SEQUENCE [LARGE SCALE GENOMIC DNA]</scope>
</reference>
<dbReference type="GO" id="GO:0007165">
    <property type="term" value="P:signal transduction"/>
    <property type="evidence" value="ECO:0000318"/>
    <property type="project" value="GO_Central"/>
</dbReference>
<dbReference type="Proteomes" id="UP000000305">
    <property type="component" value="Unassembled WGS sequence"/>
</dbReference>
<dbReference type="Pfam" id="PF00790">
    <property type="entry name" value="VHS"/>
    <property type="match status" value="1"/>
</dbReference>
<dbReference type="Gene3D" id="1.25.40.90">
    <property type="match status" value="1"/>
</dbReference>
<dbReference type="eggNOG" id="KOG1087">
    <property type="taxonomic scope" value="Eukaryota"/>
</dbReference>
<proteinExistence type="predicted"/>
<evidence type="ECO:0000313" key="5">
    <source>
        <dbReference type="Proteomes" id="UP000000305"/>
    </source>
</evidence>
<dbReference type="CDD" id="cd14233">
    <property type="entry name" value="GAT_TOM1_like"/>
    <property type="match status" value="1"/>
</dbReference>